<accession>A0A8D4VNK6</accession>
<gene>
    <name evidence="3" type="ORF">MoryE10_21040</name>
</gene>
<evidence type="ECO:0000313" key="4">
    <source>
        <dbReference type="Proteomes" id="UP000824988"/>
    </source>
</evidence>
<dbReference type="GO" id="GO:0009898">
    <property type="term" value="C:cytoplasmic side of plasma membrane"/>
    <property type="evidence" value="ECO:0007669"/>
    <property type="project" value="TreeGrafter"/>
</dbReference>
<dbReference type="GO" id="GO:0051782">
    <property type="term" value="P:negative regulation of cell division"/>
    <property type="evidence" value="ECO:0007669"/>
    <property type="project" value="TreeGrafter"/>
</dbReference>
<dbReference type="KEGG" id="moz:MoryE10_21040"/>
<dbReference type="InterPro" id="IPR027417">
    <property type="entry name" value="P-loop_NTPase"/>
</dbReference>
<dbReference type="SUPFAM" id="SSF52540">
    <property type="entry name" value="P-loop containing nucleoside triphosphate hydrolases"/>
    <property type="match status" value="1"/>
</dbReference>
<dbReference type="InterPro" id="IPR033756">
    <property type="entry name" value="YlxH/NBP35"/>
</dbReference>
<proteinExistence type="predicted"/>
<protein>
    <submittedName>
        <fullName evidence="3">Site-determining protein</fullName>
    </submittedName>
</protein>
<sequence>MALPRQDQAAGLRRMAQLKPVRALAVTSGKGGVGKSNISVNLAMALCALGRQTLLFDADMSLANVDVLLGLQPRYNLSHVLSGERTLEEVLVEAPGGLKVIPASSGIQRMSDLSVTEQGGIIRAFSEFNQDFDYLIVDTAAGTSNSVVNFVRACQDIIVVLCDEPTSLTDAYAFIKLLSRDYGIYRFQIVANMVQNAQQAQALFDKLCRGADRYLDVALAFLGFIPYDNCLRRAVQRQSAVLQAFPQSAASHAFHQLAQRVDNMPMGMENGGQLAFFVERLIQSGLGHANPVL</sequence>
<evidence type="ECO:0000256" key="1">
    <source>
        <dbReference type="ARBA" id="ARBA00022741"/>
    </source>
</evidence>
<dbReference type="GO" id="GO:0016887">
    <property type="term" value="F:ATP hydrolysis activity"/>
    <property type="evidence" value="ECO:0007669"/>
    <property type="project" value="TreeGrafter"/>
</dbReference>
<dbReference type="PANTHER" id="PTHR43384:SF4">
    <property type="entry name" value="CELLULOSE BIOSYNTHESIS PROTEIN BCSQ-RELATED"/>
    <property type="match status" value="1"/>
</dbReference>
<dbReference type="CDD" id="cd02038">
    <property type="entry name" value="FlhG-like"/>
    <property type="match status" value="1"/>
</dbReference>
<dbReference type="InterPro" id="IPR050625">
    <property type="entry name" value="ParA/MinD_ATPase"/>
</dbReference>
<dbReference type="Pfam" id="PF10609">
    <property type="entry name" value="ParA"/>
    <property type="match status" value="1"/>
</dbReference>
<keyword evidence="2" id="KW-0067">ATP-binding</keyword>
<keyword evidence="1" id="KW-0547">Nucleotide-binding</keyword>
<dbReference type="GO" id="GO:0005829">
    <property type="term" value="C:cytosol"/>
    <property type="evidence" value="ECO:0007669"/>
    <property type="project" value="TreeGrafter"/>
</dbReference>
<dbReference type="EMBL" id="AP019782">
    <property type="protein sequence ID" value="BBL71498.1"/>
    <property type="molecule type" value="Genomic_DNA"/>
</dbReference>
<dbReference type="Gene3D" id="3.40.50.300">
    <property type="entry name" value="P-loop containing nucleotide triphosphate hydrolases"/>
    <property type="match status" value="1"/>
</dbReference>
<dbReference type="InterPro" id="IPR033875">
    <property type="entry name" value="FlhG"/>
</dbReference>
<organism evidence="3 4">
    <name type="scientific">Methylogaea oryzae</name>
    <dbReference type="NCBI Taxonomy" id="1295382"/>
    <lineage>
        <taxon>Bacteria</taxon>
        <taxon>Pseudomonadati</taxon>
        <taxon>Pseudomonadota</taxon>
        <taxon>Gammaproteobacteria</taxon>
        <taxon>Methylococcales</taxon>
        <taxon>Methylococcaceae</taxon>
        <taxon>Methylogaea</taxon>
    </lineage>
</organism>
<dbReference type="Proteomes" id="UP000824988">
    <property type="component" value="Chromosome"/>
</dbReference>
<dbReference type="RefSeq" id="WP_054774227.1">
    <property type="nucleotide sequence ID" value="NZ_AP019782.1"/>
</dbReference>
<dbReference type="AlphaFoldDB" id="A0A8D4VNK6"/>
<evidence type="ECO:0000313" key="3">
    <source>
        <dbReference type="EMBL" id="BBL71498.1"/>
    </source>
</evidence>
<dbReference type="InterPro" id="IPR025501">
    <property type="entry name" value="MinD_FleN"/>
</dbReference>
<evidence type="ECO:0000256" key="2">
    <source>
        <dbReference type="ARBA" id="ARBA00022840"/>
    </source>
</evidence>
<name>A0A8D4VNK6_9GAMM</name>
<keyword evidence="4" id="KW-1185">Reference proteome</keyword>
<reference evidence="3" key="1">
    <citation type="submission" date="2019-06" db="EMBL/GenBank/DDBJ databases">
        <title>Complete genome sequence of Methylogaea oryzae strain JCM16910.</title>
        <authorList>
            <person name="Asakawa S."/>
        </authorList>
    </citation>
    <scope>NUCLEOTIDE SEQUENCE</scope>
    <source>
        <strain evidence="3">E10</strain>
    </source>
</reference>
<dbReference type="PIRSF" id="PIRSF003092">
    <property type="entry name" value="MinD"/>
    <property type="match status" value="1"/>
</dbReference>
<dbReference type="PANTHER" id="PTHR43384">
    <property type="entry name" value="SEPTUM SITE-DETERMINING PROTEIN MIND HOMOLOG, CHLOROPLASTIC-RELATED"/>
    <property type="match status" value="1"/>
</dbReference>
<dbReference type="GO" id="GO:0005524">
    <property type="term" value="F:ATP binding"/>
    <property type="evidence" value="ECO:0007669"/>
    <property type="project" value="UniProtKB-KW"/>
</dbReference>